<dbReference type="InterPro" id="IPR013083">
    <property type="entry name" value="Znf_RING/FYVE/PHD"/>
</dbReference>
<dbReference type="Gene3D" id="3.30.40.10">
    <property type="entry name" value="Zinc/RING finger domain, C3HC4 (zinc finger)"/>
    <property type="match status" value="2"/>
</dbReference>
<accession>A0AAN8W1J9</accession>
<dbReference type="PROSITE" id="PS01359">
    <property type="entry name" value="ZF_PHD_1"/>
    <property type="match status" value="1"/>
</dbReference>
<keyword evidence="4" id="KW-0862">Zinc</keyword>
<evidence type="ECO:0000259" key="8">
    <source>
        <dbReference type="PROSITE" id="PS50016"/>
    </source>
</evidence>
<dbReference type="GO" id="GO:0000977">
    <property type="term" value="F:RNA polymerase II transcription regulatory region sequence-specific DNA binding"/>
    <property type="evidence" value="ECO:0007669"/>
    <property type="project" value="TreeGrafter"/>
</dbReference>
<feature type="domain" description="PHD-type" evidence="8">
    <location>
        <begin position="468"/>
        <end position="513"/>
    </location>
</feature>
<dbReference type="InterPro" id="IPR019787">
    <property type="entry name" value="Znf_PHD-finger"/>
</dbReference>
<evidence type="ECO:0000256" key="5">
    <source>
        <dbReference type="ARBA" id="ARBA00023242"/>
    </source>
</evidence>
<sequence length="829" mass="92762">MEEEEVCVPELINGHIEDCEKSENNSRMEMKREFQLVVDSNESETCPSKKQAKESSNNEDTRSEVSNPDPSLGDNTSILHKIPFPPPESAKINEVGCGEVTSTRSDDSSTDSLSDEENSDRESSHIVSASHVVLEAPKNGSSSGIRKVTFKFSNRTKPQLDESMSNSVAVSNGVCSQSYREEYGLNALMSHDFSLETHSTMWSERFSEANDLVDVPFRRESKISKDLVPNNVKKLLSTGILEGARVKYMAQTPEKELRGIIRDSGYLCGCLRCNYSRVLSAYEFEQHAGARTRHPNNHIYLENGKPVYSIIQELKTCHLNLLEEVIKDVAGSAVNEENLHSWKVNLERSNNIIDADNRNRNMFPCLSHSPMRDNDLHRLLFMQKGLPDGAELVYYAKGQRVLSGCKMGNGILCACCNTEISPSQFEAHAGWSTRRQPYRHIYASNGLTLHDIAISLANGQNLTSGDSDDMCAVCGDGGSLILCSGCPQAFHQECLELPSAPNGIWICPYCKDKGSVSNTSSGEYSNVERPMVIRLRRDVEEPEPEVGGGCVVCRAQDFSREQFDDRTVILCDQCEKEYHISCLRESGLCDLKELPKDKWFCSVDCKNIHVALQNFVLNGVYTVIPSVSNTIVRKHMDRGLAFNGADDTQWQMLRGKNHHLEHKPLLSRTCAIFRECFHPIKTQNRRDLIPLMVYGRNICGQEFWGMHSVVLKVNSIVVSVALLRIFGREVAELPLVATCKKHQGKGYFQALFSCIEGLLHFLNVEKIVLPAAEEAKSIWTHKFSFREMSEEEDLSIYSLQGNINAGEDGAADFRLIAFSASFMSTLEVS</sequence>
<dbReference type="GO" id="GO:0003682">
    <property type="term" value="F:chromatin binding"/>
    <property type="evidence" value="ECO:0007669"/>
    <property type="project" value="TreeGrafter"/>
</dbReference>
<proteinExistence type="predicted"/>
<comment type="subcellular location">
    <subcellularLocation>
        <location evidence="1">Nucleus</location>
    </subcellularLocation>
</comment>
<evidence type="ECO:0000256" key="3">
    <source>
        <dbReference type="ARBA" id="ARBA00022771"/>
    </source>
</evidence>
<dbReference type="Pfam" id="PF00628">
    <property type="entry name" value="PHD"/>
    <property type="match status" value="1"/>
</dbReference>
<reference evidence="9 10" key="1">
    <citation type="submission" date="2023-12" db="EMBL/GenBank/DDBJ databases">
        <title>A high-quality genome assembly for Dillenia turbinata (Dilleniales).</title>
        <authorList>
            <person name="Chanderbali A."/>
        </authorList>
    </citation>
    <scope>NUCLEOTIDE SEQUENCE [LARGE SCALE GENOMIC DNA]</scope>
    <source>
        <strain evidence="9">LSX21</strain>
        <tissue evidence="9">Leaf</tissue>
    </source>
</reference>
<feature type="compositionally biased region" description="Basic and acidic residues" evidence="7">
    <location>
        <begin position="18"/>
        <end position="34"/>
    </location>
</feature>
<name>A0AAN8W1J9_9MAGN</name>
<evidence type="ECO:0000313" key="9">
    <source>
        <dbReference type="EMBL" id="KAK6943690.1"/>
    </source>
</evidence>
<keyword evidence="3 6" id="KW-0863">Zinc-finger</keyword>
<dbReference type="PROSITE" id="PS50016">
    <property type="entry name" value="ZF_PHD_2"/>
    <property type="match status" value="1"/>
</dbReference>
<dbReference type="InterPro" id="IPR032308">
    <property type="entry name" value="TDBD"/>
</dbReference>
<dbReference type="InterPro" id="IPR011011">
    <property type="entry name" value="Znf_FYVE_PHD"/>
</dbReference>
<dbReference type="EMBL" id="JBAMMX010000003">
    <property type="protein sequence ID" value="KAK6943690.1"/>
    <property type="molecule type" value="Genomic_DNA"/>
</dbReference>
<dbReference type="GO" id="GO:0005634">
    <property type="term" value="C:nucleus"/>
    <property type="evidence" value="ECO:0007669"/>
    <property type="project" value="UniProtKB-SubCell"/>
</dbReference>
<protein>
    <submittedName>
        <fullName evidence="9">Tify domain binding domain</fullName>
    </submittedName>
</protein>
<dbReference type="Proteomes" id="UP001370490">
    <property type="component" value="Unassembled WGS sequence"/>
</dbReference>
<organism evidence="9 10">
    <name type="scientific">Dillenia turbinata</name>
    <dbReference type="NCBI Taxonomy" id="194707"/>
    <lineage>
        <taxon>Eukaryota</taxon>
        <taxon>Viridiplantae</taxon>
        <taxon>Streptophyta</taxon>
        <taxon>Embryophyta</taxon>
        <taxon>Tracheophyta</taxon>
        <taxon>Spermatophyta</taxon>
        <taxon>Magnoliopsida</taxon>
        <taxon>eudicotyledons</taxon>
        <taxon>Gunneridae</taxon>
        <taxon>Pentapetalae</taxon>
        <taxon>Dilleniales</taxon>
        <taxon>Dilleniaceae</taxon>
        <taxon>Dillenia</taxon>
    </lineage>
</organism>
<dbReference type="PANTHER" id="PTHR47025">
    <property type="entry name" value="AUTOIMMUNE REGULATOR"/>
    <property type="match status" value="1"/>
</dbReference>
<keyword evidence="10" id="KW-1185">Reference proteome</keyword>
<dbReference type="InterPro" id="IPR019786">
    <property type="entry name" value="Zinc_finger_PHD-type_CS"/>
</dbReference>
<feature type="compositionally biased region" description="Polar residues" evidence="7">
    <location>
        <begin position="64"/>
        <end position="78"/>
    </location>
</feature>
<dbReference type="Pfam" id="PF16135">
    <property type="entry name" value="TDBD"/>
    <property type="match status" value="2"/>
</dbReference>
<feature type="region of interest" description="Disordered" evidence="7">
    <location>
        <begin position="18"/>
        <end position="131"/>
    </location>
</feature>
<dbReference type="InterPro" id="IPR001965">
    <property type="entry name" value="Znf_PHD"/>
</dbReference>
<dbReference type="SMART" id="SM00249">
    <property type="entry name" value="PHD"/>
    <property type="match status" value="2"/>
</dbReference>
<dbReference type="GO" id="GO:0042393">
    <property type="term" value="F:histone binding"/>
    <property type="evidence" value="ECO:0007669"/>
    <property type="project" value="TreeGrafter"/>
</dbReference>
<dbReference type="GO" id="GO:0008270">
    <property type="term" value="F:zinc ion binding"/>
    <property type="evidence" value="ECO:0007669"/>
    <property type="project" value="UniProtKB-KW"/>
</dbReference>
<evidence type="ECO:0000256" key="7">
    <source>
        <dbReference type="SAM" id="MobiDB-lite"/>
    </source>
</evidence>
<evidence type="ECO:0000256" key="1">
    <source>
        <dbReference type="ARBA" id="ARBA00004123"/>
    </source>
</evidence>
<dbReference type="GO" id="GO:0045944">
    <property type="term" value="P:positive regulation of transcription by RNA polymerase II"/>
    <property type="evidence" value="ECO:0007669"/>
    <property type="project" value="TreeGrafter"/>
</dbReference>
<dbReference type="AlphaFoldDB" id="A0AAN8W1J9"/>
<dbReference type="PANTHER" id="PTHR47025:SF7">
    <property type="entry name" value="ACYL-COA N-ACYLTRANSFERASE WITH RING_FYVE_PHD-TYPE ZINC FINGER DOMAIN-CONTAINING PROTEIN"/>
    <property type="match status" value="1"/>
</dbReference>
<dbReference type="SUPFAM" id="SSF55729">
    <property type="entry name" value="Acyl-CoA N-acyltransferases (Nat)"/>
    <property type="match status" value="1"/>
</dbReference>
<keyword evidence="2" id="KW-0479">Metal-binding</keyword>
<evidence type="ECO:0000256" key="6">
    <source>
        <dbReference type="PROSITE-ProRule" id="PRU00146"/>
    </source>
</evidence>
<gene>
    <name evidence="9" type="ORF">RJ641_024792</name>
</gene>
<dbReference type="SUPFAM" id="SSF57903">
    <property type="entry name" value="FYVE/PHD zinc finger"/>
    <property type="match status" value="2"/>
</dbReference>
<dbReference type="Pfam" id="PF23209">
    <property type="entry name" value="IDM1_C"/>
    <property type="match status" value="1"/>
</dbReference>
<dbReference type="InterPro" id="IPR056511">
    <property type="entry name" value="IDM1_C"/>
</dbReference>
<evidence type="ECO:0000256" key="2">
    <source>
        <dbReference type="ARBA" id="ARBA00022723"/>
    </source>
</evidence>
<evidence type="ECO:0000313" key="10">
    <source>
        <dbReference type="Proteomes" id="UP001370490"/>
    </source>
</evidence>
<feature type="compositionally biased region" description="Polar residues" evidence="7">
    <location>
        <begin position="38"/>
        <end position="48"/>
    </location>
</feature>
<keyword evidence="5" id="KW-0539">Nucleus</keyword>
<evidence type="ECO:0000256" key="4">
    <source>
        <dbReference type="ARBA" id="ARBA00022833"/>
    </source>
</evidence>
<dbReference type="InterPro" id="IPR016181">
    <property type="entry name" value="Acyl_CoA_acyltransferase"/>
</dbReference>
<comment type="caution">
    <text evidence="9">The sequence shown here is derived from an EMBL/GenBank/DDBJ whole genome shotgun (WGS) entry which is preliminary data.</text>
</comment>